<keyword evidence="16" id="KW-0675">Receptor</keyword>
<dbReference type="EMBL" id="AASE01000011">
    <property type="protein sequence ID" value="EAT58867.1"/>
    <property type="molecule type" value="Genomic_DNA"/>
</dbReference>
<keyword evidence="6" id="KW-0406">Ion transport</keyword>
<evidence type="ECO:0000256" key="8">
    <source>
        <dbReference type="ARBA" id="ARBA00023136"/>
    </source>
</evidence>
<dbReference type="GO" id="GO:0015889">
    <property type="term" value="P:cobalamin transport"/>
    <property type="evidence" value="ECO:0007669"/>
    <property type="project" value="TreeGrafter"/>
</dbReference>
<proteinExistence type="inferred from homology"/>
<reference evidence="16 17" key="1">
    <citation type="submission" date="2006-07" db="EMBL/GenBank/DDBJ databases">
        <title>Annotation of the draft genome assembly of Chlorobium ferroxidans DSM 13031.</title>
        <authorList>
            <consortium name="US DOE Joint Genome Institute (JGI-ORNL)"/>
            <person name="Larimer F."/>
            <person name="Land M."/>
            <person name="Hauser L."/>
        </authorList>
    </citation>
    <scope>NUCLEOTIDE SEQUENCE [LARGE SCALE GENOMIC DNA]</scope>
    <source>
        <strain evidence="16 17">DSM 13031</strain>
    </source>
</reference>
<comment type="caution">
    <text evidence="16">The sequence shown here is derived from an EMBL/GenBank/DDBJ whole genome shotgun (WGS) entry which is preliminary data.</text>
</comment>
<organism evidence="16 17">
    <name type="scientific">Chlorobium ferrooxidans DSM 13031</name>
    <dbReference type="NCBI Taxonomy" id="377431"/>
    <lineage>
        <taxon>Bacteria</taxon>
        <taxon>Pseudomonadati</taxon>
        <taxon>Chlorobiota</taxon>
        <taxon>Chlorobiia</taxon>
        <taxon>Chlorobiales</taxon>
        <taxon>Chlorobiaceae</taxon>
        <taxon>Chlorobium/Pelodictyon group</taxon>
        <taxon>Chlorobium</taxon>
    </lineage>
</organism>
<dbReference type="OrthoDB" id="596248at2"/>
<dbReference type="RefSeq" id="WP_006366492.1">
    <property type="nucleotide sequence ID" value="NZ_AASE01000011.1"/>
</dbReference>
<keyword evidence="4 10" id="KW-0812">Transmembrane</keyword>
<feature type="signal peptide" evidence="13">
    <location>
        <begin position="1"/>
        <end position="21"/>
    </location>
</feature>
<feature type="domain" description="TonB-dependent receptor plug" evidence="15">
    <location>
        <begin position="50"/>
        <end position="153"/>
    </location>
</feature>
<dbReference type="GO" id="GO:0009279">
    <property type="term" value="C:cell outer membrane"/>
    <property type="evidence" value="ECO:0007669"/>
    <property type="project" value="UniProtKB-SubCell"/>
</dbReference>
<dbReference type="InterPro" id="IPR039426">
    <property type="entry name" value="TonB-dep_rcpt-like"/>
</dbReference>
<evidence type="ECO:0000256" key="9">
    <source>
        <dbReference type="ARBA" id="ARBA00023237"/>
    </source>
</evidence>
<protein>
    <submittedName>
        <fullName evidence="16">TonB-dependent receptor:TonB-dependent receptor, plug</fullName>
    </submittedName>
</protein>
<dbReference type="Pfam" id="PF07715">
    <property type="entry name" value="Plug"/>
    <property type="match status" value="1"/>
</dbReference>
<keyword evidence="8 10" id="KW-0472">Membrane</keyword>
<keyword evidence="3 10" id="KW-1134">Transmembrane beta strand</keyword>
<evidence type="ECO:0000256" key="4">
    <source>
        <dbReference type="ARBA" id="ARBA00022692"/>
    </source>
</evidence>
<evidence type="ECO:0000256" key="11">
    <source>
        <dbReference type="RuleBase" id="RU003357"/>
    </source>
</evidence>
<keyword evidence="7 11" id="KW-0798">TonB box</keyword>
<keyword evidence="17" id="KW-1185">Reference proteome</keyword>
<evidence type="ECO:0000259" key="15">
    <source>
        <dbReference type="Pfam" id="PF07715"/>
    </source>
</evidence>
<evidence type="ECO:0000256" key="3">
    <source>
        <dbReference type="ARBA" id="ARBA00022452"/>
    </source>
</evidence>
<dbReference type="CDD" id="cd01347">
    <property type="entry name" value="ligand_gated_channel"/>
    <property type="match status" value="1"/>
</dbReference>
<evidence type="ECO:0000256" key="5">
    <source>
        <dbReference type="ARBA" id="ARBA00022729"/>
    </source>
</evidence>
<gene>
    <name evidence="16" type="ORF">CferDRAFT_0905</name>
</gene>
<evidence type="ECO:0000256" key="13">
    <source>
        <dbReference type="SAM" id="SignalP"/>
    </source>
</evidence>
<comment type="similarity">
    <text evidence="10 11">Belongs to the TonB-dependent receptor family.</text>
</comment>
<accession>Q0YRC9</accession>
<dbReference type="Gene3D" id="2.170.130.10">
    <property type="entry name" value="TonB-dependent receptor, plug domain"/>
    <property type="match status" value="1"/>
</dbReference>
<comment type="subcellular location">
    <subcellularLocation>
        <location evidence="1 10">Cell outer membrane</location>
        <topology evidence="1 10">Multi-pass membrane protein</topology>
    </subcellularLocation>
</comment>
<reference evidence="16 17" key="2">
    <citation type="submission" date="2006-07" db="EMBL/GenBank/DDBJ databases">
        <title>Sequencing of the draft genome and assembly of Chlorobium ferroxidans DSM 13031.</title>
        <authorList>
            <consortium name="US DOE Joint Genome Institute (JGI-PGF)"/>
            <person name="Copeland A."/>
            <person name="Lucas S."/>
            <person name="Lapidus A."/>
            <person name="Barry K."/>
            <person name="Glavina del Rio T."/>
            <person name="Dalin E."/>
            <person name="Tice H."/>
            <person name="Bruce D."/>
            <person name="Pitluck S."/>
            <person name="Richardson P."/>
        </authorList>
    </citation>
    <scope>NUCLEOTIDE SEQUENCE [LARGE SCALE GENOMIC DNA]</scope>
    <source>
        <strain evidence="16 17">DSM 13031</strain>
    </source>
</reference>
<evidence type="ECO:0000256" key="10">
    <source>
        <dbReference type="PROSITE-ProRule" id="PRU01360"/>
    </source>
</evidence>
<evidence type="ECO:0000256" key="12">
    <source>
        <dbReference type="SAM" id="MobiDB-lite"/>
    </source>
</evidence>
<dbReference type="AlphaFoldDB" id="Q0YRC9"/>
<dbReference type="PANTHER" id="PTHR30069:SF53">
    <property type="entry name" value="COLICIN I RECEPTOR-RELATED"/>
    <property type="match status" value="1"/>
</dbReference>
<evidence type="ECO:0000256" key="6">
    <source>
        <dbReference type="ARBA" id="ARBA00023065"/>
    </source>
</evidence>
<sequence>MNKKVFLVVMAALLSSKGLLAEEQPKHFTGEETVVTATKTINSISNAGGASVTVITSAEIRASGKHTVEDLLKGVAGIDVSANGGPGSMTSLFIRGGDAKNTLVLIDGVPVNDPATTNRTASLSNLTLDNVEKIEVVRGSLSVLYGSNATAGVINILTKKGDGPMKSYAGIEGGAYGTYKINGGVSGKTGKSAYSLSLARLKSDGFSFADDRNPRIPHSGNTSEKDGYENTTLSGSYSYELTPSSVLETTFRFTDASVRYDESANGYTGDRFTYVWPSYVANPAGMKEQHNDSRQYVGRVAYKNCGKVIGNTLFVQFTNEERTDFDNDGVKTNTFTGKMQEIGWQGDIQVTDANMVTIGLSGKNESMNYHDFVWGAPLIDKSVLSGNIWLQDQWSVDNLKVVAGVRYEDNEIFGSKVTARVAPSYRIGETVLKASYGTGFLAPSLYQLYSDYGSETLKPETSTGIDAGVEHRFRDNLRAGITWFRSVYDDRIDFDMVTWKYAQVAGTSKSRGIESFIEWQPQRDLQLAMNYTHNKTEDPLGVQLVRRPENKVGISGRYRIGKSAAVGAGMQWVDERKEVASAKDSSGTPVGKLPDYFLLNLNGSYNLSEKVELYGRIDNVFNTWYEEAWGYATAGRSAYAGVKIAF</sequence>
<keyword evidence="5 13" id="KW-0732">Signal</keyword>
<dbReference type="InterPro" id="IPR037066">
    <property type="entry name" value="Plug_dom_sf"/>
</dbReference>
<dbReference type="Proteomes" id="UP000004162">
    <property type="component" value="Unassembled WGS sequence"/>
</dbReference>
<keyword evidence="2 10" id="KW-0813">Transport</keyword>
<dbReference type="Pfam" id="PF00593">
    <property type="entry name" value="TonB_dep_Rec_b-barrel"/>
    <property type="match status" value="1"/>
</dbReference>
<evidence type="ECO:0000256" key="2">
    <source>
        <dbReference type="ARBA" id="ARBA00022448"/>
    </source>
</evidence>
<dbReference type="InterPro" id="IPR012910">
    <property type="entry name" value="Plug_dom"/>
</dbReference>
<dbReference type="Gene3D" id="2.40.170.20">
    <property type="entry name" value="TonB-dependent receptor, beta-barrel domain"/>
    <property type="match status" value="1"/>
</dbReference>
<keyword evidence="9 10" id="KW-0998">Cell outer membrane</keyword>
<evidence type="ECO:0000256" key="1">
    <source>
        <dbReference type="ARBA" id="ARBA00004571"/>
    </source>
</evidence>
<feature type="domain" description="TonB-dependent receptor-like beta-barrel" evidence="14">
    <location>
        <begin position="192"/>
        <end position="620"/>
    </location>
</feature>
<dbReference type="GO" id="GO:0006811">
    <property type="term" value="P:monoatomic ion transport"/>
    <property type="evidence" value="ECO:0007669"/>
    <property type="project" value="UniProtKB-KW"/>
</dbReference>
<dbReference type="InterPro" id="IPR000531">
    <property type="entry name" value="Beta-barrel_TonB"/>
</dbReference>
<evidence type="ECO:0000259" key="14">
    <source>
        <dbReference type="Pfam" id="PF00593"/>
    </source>
</evidence>
<dbReference type="InterPro" id="IPR036942">
    <property type="entry name" value="Beta-barrel_TonB_sf"/>
</dbReference>
<dbReference type="PROSITE" id="PS52016">
    <property type="entry name" value="TONB_DEPENDENT_REC_3"/>
    <property type="match status" value="1"/>
</dbReference>
<dbReference type="SUPFAM" id="SSF56935">
    <property type="entry name" value="Porins"/>
    <property type="match status" value="1"/>
</dbReference>
<evidence type="ECO:0000313" key="17">
    <source>
        <dbReference type="Proteomes" id="UP000004162"/>
    </source>
</evidence>
<name>Q0YRC9_9CHLB</name>
<evidence type="ECO:0000313" key="16">
    <source>
        <dbReference type="EMBL" id="EAT58867.1"/>
    </source>
</evidence>
<feature type="region of interest" description="Disordered" evidence="12">
    <location>
        <begin position="210"/>
        <end position="230"/>
    </location>
</feature>
<evidence type="ECO:0000256" key="7">
    <source>
        <dbReference type="ARBA" id="ARBA00023077"/>
    </source>
</evidence>
<feature type="chain" id="PRO_5004179287" evidence="13">
    <location>
        <begin position="22"/>
        <end position="646"/>
    </location>
</feature>
<dbReference type="PANTHER" id="PTHR30069">
    <property type="entry name" value="TONB-DEPENDENT OUTER MEMBRANE RECEPTOR"/>
    <property type="match status" value="1"/>
</dbReference>